<gene>
    <name evidence="2" type="ORF">N7G274_001468</name>
</gene>
<keyword evidence="3" id="KW-1185">Reference proteome</keyword>
<dbReference type="SUPFAM" id="SSF55961">
    <property type="entry name" value="Bet v1-like"/>
    <property type="match status" value="1"/>
</dbReference>
<protein>
    <recommendedName>
        <fullName evidence="1">DUF3074 domain-containing protein</fullName>
    </recommendedName>
</protein>
<reference evidence="2 3" key="1">
    <citation type="submission" date="2024-09" db="EMBL/GenBank/DDBJ databases">
        <title>Rethinking Asexuality: The Enigmatic Case of Functional Sexual Genes in Lepraria (Stereocaulaceae).</title>
        <authorList>
            <person name="Doellman M."/>
            <person name="Sun Y."/>
            <person name="Barcenas-Pena A."/>
            <person name="Lumbsch H.T."/>
            <person name="Grewe F."/>
        </authorList>
    </citation>
    <scope>NUCLEOTIDE SEQUENCE [LARGE SCALE GENOMIC DNA]</scope>
    <source>
        <strain evidence="2 3">Mercado 3170</strain>
    </source>
</reference>
<evidence type="ECO:0000313" key="3">
    <source>
        <dbReference type="Proteomes" id="UP001590950"/>
    </source>
</evidence>
<sequence length="363" mass="40544">MAPLGNLVRLLPLHINELPAHPALDSLLQNATSNEISNGNSNGHINGTTPSQAGQIASVERPNLISFMEEVLDQATIFVDDTLPATFKKCGLKTSKPSTGKVELLKRMVSPAEIKAVPWINSSIPRNWSANRNKKPGEAWFARRSRHANHSSEGTADLDEFDYGLRYNHSKHEQEYTPDVFDSYKVFDWSEQIQTAIGKGPGIDNYRELDMSIYEMGHQLPAMLSNRVFPVLVLTAKRGRHSFVVVQIPIDIRDLTSAFYSNRRNLKEGSSSVKRQKSVLGIYTSIESCRILPDQNIEWVMATASDAKGWLPMWMQKMGVPSAVVKDVGLFIQYVQKRRPFFRKMPLGTSSEADDGAKVGSRG</sequence>
<organism evidence="2 3">
    <name type="scientific">Stereocaulon virgatum</name>
    <dbReference type="NCBI Taxonomy" id="373712"/>
    <lineage>
        <taxon>Eukaryota</taxon>
        <taxon>Fungi</taxon>
        <taxon>Dikarya</taxon>
        <taxon>Ascomycota</taxon>
        <taxon>Pezizomycotina</taxon>
        <taxon>Lecanoromycetes</taxon>
        <taxon>OSLEUM clade</taxon>
        <taxon>Lecanoromycetidae</taxon>
        <taxon>Lecanorales</taxon>
        <taxon>Lecanorineae</taxon>
        <taxon>Stereocaulaceae</taxon>
        <taxon>Stereocaulon</taxon>
    </lineage>
</organism>
<proteinExistence type="predicted"/>
<dbReference type="PANTHER" id="PTHR40370">
    <property type="entry name" value="EXPRESSED PROTEIN"/>
    <property type="match status" value="1"/>
</dbReference>
<evidence type="ECO:0000313" key="2">
    <source>
        <dbReference type="EMBL" id="KAL2046021.1"/>
    </source>
</evidence>
<dbReference type="Pfam" id="PF11274">
    <property type="entry name" value="DUF3074"/>
    <property type="match status" value="1"/>
</dbReference>
<dbReference type="InterPro" id="IPR024500">
    <property type="entry name" value="DUF3074"/>
</dbReference>
<dbReference type="PANTHER" id="PTHR40370:SF1">
    <property type="entry name" value="DUF3074 DOMAIN-CONTAINING PROTEIN"/>
    <property type="match status" value="1"/>
</dbReference>
<accession>A0ABR4AMH8</accession>
<dbReference type="Proteomes" id="UP001590950">
    <property type="component" value="Unassembled WGS sequence"/>
</dbReference>
<name>A0ABR4AMH8_9LECA</name>
<evidence type="ECO:0000259" key="1">
    <source>
        <dbReference type="Pfam" id="PF11274"/>
    </source>
</evidence>
<dbReference type="EMBL" id="JBEFKJ010000004">
    <property type="protein sequence ID" value="KAL2046021.1"/>
    <property type="molecule type" value="Genomic_DNA"/>
</dbReference>
<feature type="domain" description="DUF3074" evidence="1">
    <location>
        <begin position="140"/>
        <end position="335"/>
    </location>
</feature>
<comment type="caution">
    <text evidence="2">The sequence shown here is derived from an EMBL/GenBank/DDBJ whole genome shotgun (WGS) entry which is preliminary data.</text>
</comment>